<dbReference type="AlphaFoldDB" id="A0AB39T203"/>
<dbReference type="NCBIfam" id="TIGR04498">
    <property type="entry name" value="AbiV_defense"/>
    <property type="match status" value="1"/>
</dbReference>
<organism evidence="1">
    <name type="scientific">Streptomyces sp. R44</name>
    <dbReference type="NCBI Taxonomy" id="3238633"/>
    <lineage>
        <taxon>Bacteria</taxon>
        <taxon>Bacillati</taxon>
        <taxon>Actinomycetota</taxon>
        <taxon>Actinomycetes</taxon>
        <taxon>Kitasatosporales</taxon>
        <taxon>Streptomycetaceae</taxon>
        <taxon>Streptomyces</taxon>
    </lineage>
</organism>
<name>A0AB39T203_9ACTN</name>
<dbReference type="RefSeq" id="WP_369146517.1">
    <property type="nucleotide sequence ID" value="NZ_CP163444.1"/>
</dbReference>
<dbReference type="EMBL" id="CP163444">
    <property type="protein sequence ID" value="XDQ73967.1"/>
    <property type="molecule type" value="Genomic_DNA"/>
</dbReference>
<accession>A0AB39T203</accession>
<dbReference type="Pfam" id="PF18728">
    <property type="entry name" value="HEPN_AbiV"/>
    <property type="match status" value="1"/>
</dbReference>
<sequence length="162" mass="16978">MTTLPSDPEMADRILIDIGREAFKHARDLLHAARLILDAGIWSVAYANAALALEEIGKAVLCSAILPMPPAQRQAEVDGFPDRFTSHEVKSFSALLVLRIVEGGATEGGDGPRAPRCARAATACLRATTPPGTGGQGAAAAAMRRRPVWSLRVGTASVPVSP</sequence>
<proteinExistence type="predicted"/>
<protein>
    <submittedName>
        <fullName evidence="1">AbiV family abortive infection protein</fullName>
    </submittedName>
</protein>
<gene>
    <name evidence="1" type="ORF">AB5J54_27140</name>
</gene>
<reference evidence="1" key="1">
    <citation type="submission" date="2024-07" db="EMBL/GenBank/DDBJ databases">
        <authorList>
            <person name="Yu S.T."/>
        </authorList>
    </citation>
    <scope>NUCLEOTIDE SEQUENCE</scope>
    <source>
        <strain evidence="1">R44</strain>
    </source>
</reference>
<dbReference type="InterPro" id="IPR030987">
    <property type="entry name" value="AbiV"/>
</dbReference>
<evidence type="ECO:0000313" key="1">
    <source>
        <dbReference type="EMBL" id="XDQ73967.1"/>
    </source>
</evidence>